<dbReference type="EMBL" id="DQ143963">
    <property type="protein sequence ID" value="AAZ78331.1"/>
    <property type="molecule type" value="Genomic_DNA"/>
</dbReference>
<reference evidence="2" key="1">
    <citation type="journal article" date="2006" name="Appl. Environ. Microbiol.">
        <title>Engineered biosynthesis of a novel amidated polyketide, using the malonamyl-specific initmguPCPB_SPHCRiation module from the oxytetracycline polyketide synthase.</title>
        <authorList>
            <person name="Zhang W."/>
            <person name="Ames B.D."/>
            <person name="Tsai S.C."/>
            <person name="Tang Y."/>
        </authorList>
    </citation>
    <scope>NUCLEOTIDE SEQUENCE</scope>
</reference>
<evidence type="ECO:0000259" key="1">
    <source>
        <dbReference type="PROSITE" id="PS51725"/>
    </source>
</evidence>
<feature type="domain" description="ABM" evidence="1">
    <location>
        <begin position="2"/>
        <end position="89"/>
    </location>
</feature>
<dbReference type="PROSITE" id="PS51725">
    <property type="entry name" value="ABM"/>
    <property type="match status" value="1"/>
</dbReference>
<accession>Q3S8Q8</accession>
<dbReference type="Gene3D" id="3.30.70.100">
    <property type="match status" value="1"/>
</dbReference>
<sequence length="95" mass="10606">MFTFINRFTVQGDAAEFEKRVGEITAHMSRQPGFRSHRLLRSAKDPQVYVEIAEWDDAESHGRALRTETFQQAVSEVKKLASADPAPFVPVTAAG</sequence>
<dbReference type="Pfam" id="PF03992">
    <property type="entry name" value="ABM"/>
    <property type="match status" value="1"/>
</dbReference>
<dbReference type="InterPro" id="IPR007138">
    <property type="entry name" value="ABM_dom"/>
</dbReference>
<organism evidence="2">
    <name type="scientific">Streptomyces rimosus</name>
    <dbReference type="NCBI Taxonomy" id="1927"/>
    <lineage>
        <taxon>Bacteria</taxon>
        <taxon>Bacillati</taxon>
        <taxon>Actinomycetota</taxon>
        <taxon>Actinomycetes</taxon>
        <taxon>Kitasatosporales</taxon>
        <taxon>Streptomycetaceae</taxon>
        <taxon>Streptomyces</taxon>
    </lineage>
</organism>
<gene>
    <name evidence="2" type="primary">oxyG</name>
</gene>
<dbReference type="InterPro" id="IPR011008">
    <property type="entry name" value="Dimeric_a/b-barrel"/>
</dbReference>
<proteinExistence type="predicted"/>
<name>Q3S8Q8_STRRM</name>
<dbReference type="AlphaFoldDB" id="Q3S8Q8"/>
<protein>
    <submittedName>
        <fullName evidence="2">OxyG</fullName>
    </submittedName>
</protein>
<evidence type="ECO:0000313" key="2">
    <source>
        <dbReference type="EMBL" id="AAZ78331.1"/>
    </source>
</evidence>
<dbReference type="SUPFAM" id="SSF54909">
    <property type="entry name" value="Dimeric alpha+beta barrel"/>
    <property type="match status" value="1"/>
</dbReference>